<dbReference type="Gene3D" id="3.40.50.720">
    <property type="entry name" value="NAD(P)-binding Rossmann-like Domain"/>
    <property type="match status" value="1"/>
</dbReference>
<dbReference type="Proteomes" id="UP000230405">
    <property type="component" value="Unassembled WGS sequence"/>
</dbReference>
<feature type="domain" description="Mur ligase N-terminal catalytic" evidence="16">
    <location>
        <begin position="13"/>
        <end position="110"/>
    </location>
</feature>
<evidence type="ECO:0000256" key="12">
    <source>
        <dbReference type="ARBA" id="ARBA00023316"/>
    </source>
</evidence>
<keyword evidence="10 14" id="KW-0573">Peptidoglycan synthesis</keyword>
<dbReference type="PANTHER" id="PTHR43445">
    <property type="entry name" value="UDP-N-ACETYLMURAMATE--L-ALANINE LIGASE-RELATED"/>
    <property type="match status" value="1"/>
</dbReference>
<dbReference type="GO" id="GO:0051301">
    <property type="term" value="P:cell division"/>
    <property type="evidence" value="ECO:0007669"/>
    <property type="project" value="UniProtKB-KW"/>
</dbReference>
<dbReference type="Pfam" id="PF01225">
    <property type="entry name" value="Mur_ligase"/>
    <property type="match status" value="1"/>
</dbReference>
<reference evidence="20" key="1">
    <citation type="submission" date="2017-09" db="EMBL/GenBank/DDBJ databases">
        <title>Depth-based differentiation of microbial function through sediment-hosted aquifers and enrichment of novel symbionts in the deep terrestrial subsurface.</title>
        <authorList>
            <person name="Probst A.J."/>
            <person name="Ladd B."/>
            <person name="Jarett J.K."/>
            <person name="Geller-Mcgrath D.E."/>
            <person name="Sieber C.M.K."/>
            <person name="Emerson J.B."/>
            <person name="Anantharaman K."/>
            <person name="Thomas B.C."/>
            <person name="Malmstrom R."/>
            <person name="Stieglmeier M."/>
            <person name="Klingl A."/>
            <person name="Woyke T."/>
            <person name="Ryan C.M."/>
            <person name="Banfield J.F."/>
        </authorList>
    </citation>
    <scope>NUCLEOTIDE SEQUENCE [LARGE SCALE GENOMIC DNA]</scope>
</reference>
<evidence type="ECO:0000256" key="8">
    <source>
        <dbReference type="ARBA" id="ARBA00022840"/>
    </source>
</evidence>
<dbReference type="PANTHER" id="PTHR43445:SF3">
    <property type="entry name" value="UDP-N-ACETYLMURAMATE--L-ALANINE LIGASE"/>
    <property type="match status" value="1"/>
</dbReference>
<evidence type="ECO:0000256" key="3">
    <source>
        <dbReference type="ARBA" id="ARBA00012211"/>
    </source>
</evidence>
<evidence type="ECO:0000313" key="19">
    <source>
        <dbReference type="EMBL" id="PIZ98622.1"/>
    </source>
</evidence>
<proteinExistence type="inferred from homology"/>
<keyword evidence="9 14" id="KW-0133">Cell shape</keyword>
<evidence type="ECO:0000256" key="15">
    <source>
        <dbReference type="SAM" id="Phobius"/>
    </source>
</evidence>
<evidence type="ECO:0000256" key="1">
    <source>
        <dbReference type="ARBA" id="ARBA00004496"/>
    </source>
</evidence>
<evidence type="ECO:0000256" key="4">
    <source>
        <dbReference type="ARBA" id="ARBA00022490"/>
    </source>
</evidence>
<comment type="function">
    <text evidence="14">Cell wall formation.</text>
</comment>
<keyword evidence="7 14" id="KW-0547">Nucleotide-binding</keyword>
<evidence type="ECO:0000259" key="18">
    <source>
        <dbReference type="Pfam" id="PF08245"/>
    </source>
</evidence>
<evidence type="ECO:0000256" key="2">
    <source>
        <dbReference type="ARBA" id="ARBA00004752"/>
    </source>
</evidence>
<dbReference type="InterPro" id="IPR013221">
    <property type="entry name" value="Mur_ligase_cen"/>
</dbReference>
<keyword evidence="15" id="KW-0812">Transmembrane</keyword>
<sequence>MVKKNWLKIKKVYLSGIGGIGVSALARFFHYHGISIIGTEICSSSITDNLELIGIKINRKHLATNITTDIDLFIHTPAISTDNPELLAAQKLNIPVYSYPAFLGELSKQYKTIAVSGTHGKSTTTSLVGLFLTAGKIDPTIIVGSQVNHFDHNFRYGQSPWLVVEACEYRGHMLYLQPEIITITNLEADHLDYYRDLNDIVKHFEKFIRKLKSHHLCLNVDDPTLRHLATKNECLTYGIEQQAKLQARNIKIKDQKQCFDLYYANKKIISLSLSIPGRFNIYNTLAAIASTWSFKLDPRVYQHVLQTFAGCWRRFEILGSWQQQPNTLVISDYAHHPTAVAVTIKAAKEFYPHKRLVVVFQPHQVHRTLKLFKEFSQSFTLADELILCSIYGVVGRENDKESKEILIDQLATACRQESKVSVRVEKNISQLTNTIESIIKANDLILIIGAGSIDQTVRQYLKI</sequence>
<organism evidence="19 20">
    <name type="scientific">Candidatus Komeilibacteria bacterium CG_4_10_14_0_2_um_filter_37_10</name>
    <dbReference type="NCBI Taxonomy" id="1974470"/>
    <lineage>
        <taxon>Bacteria</taxon>
        <taxon>Candidatus Komeiliibacteriota</taxon>
    </lineage>
</organism>
<evidence type="ECO:0000256" key="7">
    <source>
        <dbReference type="ARBA" id="ARBA00022741"/>
    </source>
</evidence>
<dbReference type="EMBL" id="PFPO01000073">
    <property type="protein sequence ID" value="PIZ98622.1"/>
    <property type="molecule type" value="Genomic_DNA"/>
</dbReference>
<keyword evidence="6 14" id="KW-0132">Cell division</keyword>
<dbReference type="UniPathway" id="UPA00219"/>
<dbReference type="Gene3D" id="3.90.190.20">
    <property type="entry name" value="Mur ligase, C-terminal domain"/>
    <property type="match status" value="1"/>
</dbReference>
<evidence type="ECO:0000256" key="11">
    <source>
        <dbReference type="ARBA" id="ARBA00023306"/>
    </source>
</evidence>
<evidence type="ECO:0000256" key="6">
    <source>
        <dbReference type="ARBA" id="ARBA00022618"/>
    </source>
</evidence>
<dbReference type="SUPFAM" id="SSF51984">
    <property type="entry name" value="MurCD N-terminal domain"/>
    <property type="match status" value="1"/>
</dbReference>
<comment type="pathway">
    <text evidence="2 14">Cell wall biogenesis; peptidoglycan biosynthesis.</text>
</comment>
<dbReference type="AlphaFoldDB" id="A0A2M7VDU1"/>
<evidence type="ECO:0000259" key="17">
    <source>
        <dbReference type="Pfam" id="PF02875"/>
    </source>
</evidence>
<dbReference type="SUPFAM" id="SSF53244">
    <property type="entry name" value="MurD-like peptide ligases, peptide-binding domain"/>
    <property type="match status" value="1"/>
</dbReference>
<feature type="domain" description="Mur ligase C-terminal" evidence="17">
    <location>
        <begin position="313"/>
        <end position="451"/>
    </location>
</feature>
<keyword evidence="5 14" id="KW-0436">Ligase</keyword>
<dbReference type="InterPro" id="IPR000713">
    <property type="entry name" value="Mur_ligase_N"/>
</dbReference>
<dbReference type="EC" id="6.3.2.8" evidence="3 14"/>
<dbReference type="GO" id="GO:0071555">
    <property type="term" value="P:cell wall organization"/>
    <property type="evidence" value="ECO:0007669"/>
    <property type="project" value="UniProtKB-KW"/>
</dbReference>
<dbReference type="SUPFAM" id="SSF53623">
    <property type="entry name" value="MurD-like peptide ligases, catalytic domain"/>
    <property type="match status" value="1"/>
</dbReference>
<dbReference type="Pfam" id="PF02875">
    <property type="entry name" value="Mur_ligase_C"/>
    <property type="match status" value="1"/>
</dbReference>
<keyword evidence="15" id="KW-1133">Transmembrane helix</keyword>
<feature type="transmembrane region" description="Helical" evidence="15">
    <location>
        <begin position="12"/>
        <end position="29"/>
    </location>
</feature>
<evidence type="ECO:0000256" key="13">
    <source>
        <dbReference type="ARBA" id="ARBA00047833"/>
    </source>
</evidence>
<gene>
    <name evidence="14 19" type="primary">murC</name>
    <name evidence="19" type="ORF">COX77_03780</name>
</gene>
<comment type="caution">
    <text evidence="19">The sequence shown here is derived from an EMBL/GenBank/DDBJ whole genome shotgun (WGS) entry which is preliminary data.</text>
</comment>
<feature type="binding site" evidence="14">
    <location>
        <begin position="117"/>
        <end position="123"/>
    </location>
    <ligand>
        <name>ATP</name>
        <dbReference type="ChEBI" id="CHEBI:30616"/>
    </ligand>
</feature>
<evidence type="ECO:0000259" key="16">
    <source>
        <dbReference type="Pfam" id="PF01225"/>
    </source>
</evidence>
<dbReference type="InterPro" id="IPR004101">
    <property type="entry name" value="Mur_ligase_C"/>
</dbReference>
<dbReference type="GO" id="GO:0005524">
    <property type="term" value="F:ATP binding"/>
    <property type="evidence" value="ECO:0007669"/>
    <property type="project" value="UniProtKB-UniRule"/>
</dbReference>
<evidence type="ECO:0000256" key="10">
    <source>
        <dbReference type="ARBA" id="ARBA00022984"/>
    </source>
</evidence>
<comment type="similarity">
    <text evidence="14">Belongs to the MurCDEF family.</text>
</comment>
<dbReference type="HAMAP" id="MF_00046">
    <property type="entry name" value="MurC"/>
    <property type="match status" value="1"/>
</dbReference>
<keyword evidence="11 14" id="KW-0131">Cell cycle</keyword>
<dbReference type="GO" id="GO:0008360">
    <property type="term" value="P:regulation of cell shape"/>
    <property type="evidence" value="ECO:0007669"/>
    <property type="project" value="UniProtKB-KW"/>
</dbReference>
<name>A0A2M7VDU1_9BACT</name>
<dbReference type="InterPro" id="IPR036615">
    <property type="entry name" value="Mur_ligase_C_dom_sf"/>
</dbReference>
<dbReference type="Gene3D" id="3.40.1190.10">
    <property type="entry name" value="Mur-like, catalytic domain"/>
    <property type="match status" value="1"/>
</dbReference>
<evidence type="ECO:0000256" key="5">
    <source>
        <dbReference type="ARBA" id="ARBA00022598"/>
    </source>
</evidence>
<comment type="catalytic activity">
    <reaction evidence="13 14">
        <text>UDP-N-acetyl-alpha-D-muramate + L-alanine + ATP = UDP-N-acetyl-alpha-D-muramoyl-L-alanine + ADP + phosphate + H(+)</text>
        <dbReference type="Rhea" id="RHEA:23372"/>
        <dbReference type="ChEBI" id="CHEBI:15378"/>
        <dbReference type="ChEBI" id="CHEBI:30616"/>
        <dbReference type="ChEBI" id="CHEBI:43474"/>
        <dbReference type="ChEBI" id="CHEBI:57972"/>
        <dbReference type="ChEBI" id="CHEBI:70757"/>
        <dbReference type="ChEBI" id="CHEBI:83898"/>
        <dbReference type="ChEBI" id="CHEBI:456216"/>
        <dbReference type="EC" id="6.3.2.8"/>
    </reaction>
</comment>
<feature type="domain" description="Mur ligase central" evidence="18">
    <location>
        <begin position="115"/>
        <end position="290"/>
    </location>
</feature>
<dbReference type="GO" id="GO:0008763">
    <property type="term" value="F:UDP-N-acetylmuramate-L-alanine ligase activity"/>
    <property type="evidence" value="ECO:0007669"/>
    <property type="project" value="UniProtKB-UniRule"/>
</dbReference>
<evidence type="ECO:0000256" key="9">
    <source>
        <dbReference type="ARBA" id="ARBA00022960"/>
    </source>
</evidence>
<dbReference type="InterPro" id="IPR005758">
    <property type="entry name" value="UDP-N-AcMur_Ala_ligase_MurC"/>
</dbReference>
<keyword evidence="15" id="KW-0472">Membrane</keyword>
<evidence type="ECO:0000256" key="14">
    <source>
        <dbReference type="HAMAP-Rule" id="MF_00046"/>
    </source>
</evidence>
<dbReference type="NCBIfam" id="TIGR01082">
    <property type="entry name" value="murC"/>
    <property type="match status" value="1"/>
</dbReference>
<dbReference type="InterPro" id="IPR036565">
    <property type="entry name" value="Mur-like_cat_sf"/>
</dbReference>
<dbReference type="Pfam" id="PF08245">
    <property type="entry name" value="Mur_ligase_M"/>
    <property type="match status" value="1"/>
</dbReference>
<keyword evidence="8 14" id="KW-0067">ATP-binding</keyword>
<protein>
    <recommendedName>
        <fullName evidence="3 14">UDP-N-acetylmuramate--L-alanine ligase</fullName>
        <ecNumber evidence="3 14">6.3.2.8</ecNumber>
    </recommendedName>
    <alternativeName>
        <fullName evidence="14">UDP-N-acetylmuramoyl-L-alanine synthetase</fullName>
    </alternativeName>
</protein>
<dbReference type="GO" id="GO:0009252">
    <property type="term" value="P:peptidoglycan biosynthetic process"/>
    <property type="evidence" value="ECO:0007669"/>
    <property type="project" value="UniProtKB-UniRule"/>
</dbReference>
<dbReference type="InterPro" id="IPR050061">
    <property type="entry name" value="MurCDEF_pg_biosynth"/>
</dbReference>
<dbReference type="GO" id="GO:0005737">
    <property type="term" value="C:cytoplasm"/>
    <property type="evidence" value="ECO:0007669"/>
    <property type="project" value="UniProtKB-SubCell"/>
</dbReference>
<comment type="subcellular location">
    <subcellularLocation>
        <location evidence="1 14">Cytoplasm</location>
    </subcellularLocation>
</comment>
<evidence type="ECO:0000313" key="20">
    <source>
        <dbReference type="Proteomes" id="UP000230405"/>
    </source>
</evidence>
<accession>A0A2M7VDU1</accession>
<keyword evidence="4 14" id="KW-0963">Cytoplasm</keyword>
<keyword evidence="12 14" id="KW-0961">Cell wall biogenesis/degradation</keyword>